<evidence type="ECO:0000313" key="5">
    <source>
        <dbReference type="Proteomes" id="UP001409585"/>
    </source>
</evidence>
<proteinExistence type="predicted"/>
<dbReference type="SUPFAM" id="SSF53383">
    <property type="entry name" value="PLP-dependent transferases"/>
    <property type="match status" value="1"/>
</dbReference>
<dbReference type="Proteomes" id="UP001409585">
    <property type="component" value="Unassembled WGS sequence"/>
</dbReference>
<dbReference type="EMBL" id="BAABLX010000029">
    <property type="protein sequence ID" value="GAA4952913.1"/>
    <property type="molecule type" value="Genomic_DNA"/>
</dbReference>
<dbReference type="PANTHER" id="PTHR43092:SF6">
    <property type="entry name" value="BLR1280 PROTEIN"/>
    <property type="match status" value="1"/>
</dbReference>
<dbReference type="InterPro" id="IPR006311">
    <property type="entry name" value="TAT_signal"/>
</dbReference>
<keyword evidence="4" id="KW-0032">Aminotransferase</keyword>
<dbReference type="PROSITE" id="PS51318">
    <property type="entry name" value="TAT"/>
    <property type="match status" value="1"/>
</dbReference>
<dbReference type="Gene3D" id="3.40.640.10">
    <property type="entry name" value="Type I PLP-dependent aspartate aminotransferase-like (Major domain)"/>
    <property type="match status" value="1"/>
</dbReference>
<dbReference type="RefSeq" id="WP_345426008.1">
    <property type="nucleotide sequence ID" value="NZ_AP031496.1"/>
</dbReference>
<feature type="signal peptide" evidence="2">
    <location>
        <begin position="1"/>
        <end position="27"/>
    </location>
</feature>
<dbReference type="InterPro" id="IPR015424">
    <property type="entry name" value="PyrdxlP-dep_Trfase"/>
</dbReference>
<dbReference type="Gene3D" id="3.90.1150.10">
    <property type="entry name" value="Aspartate Aminotransferase, domain 1"/>
    <property type="match status" value="1"/>
</dbReference>
<dbReference type="InterPro" id="IPR000192">
    <property type="entry name" value="Aminotrans_V_dom"/>
</dbReference>
<dbReference type="Pfam" id="PF00266">
    <property type="entry name" value="Aminotran_5"/>
    <property type="match status" value="1"/>
</dbReference>
<feature type="chain" id="PRO_5043483881" evidence="2">
    <location>
        <begin position="28"/>
        <end position="435"/>
    </location>
</feature>
<dbReference type="PANTHER" id="PTHR43092">
    <property type="entry name" value="L-CYSTEINE DESULFHYDRASE"/>
    <property type="match status" value="1"/>
</dbReference>
<feature type="domain" description="Aminotransferase class V" evidence="3">
    <location>
        <begin position="87"/>
        <end position="379"/>
    </location>
</feature>
<keyword evidence="1" id="KW-0663">Pyridoxal phosphate</keyword>
<dbReference type="AlphaFoldDB" id="A0AAV3U6V7"/>
<dbReference type="GO" id="GO:0008483">
    <property type="term" value="F:transaminase activity"/>
    <property type="evidence" value="ECO:0007669"/>
    <property type="project" value="UniProtKB-KW"/>
</dbReference>
<keyword evidence="4" id="KW-0808">Transferase</keyword>
<reference evidence="5" key="1">
    <citation type="journal article" date="2019" name="Int. J. Syst. Evol. Microbiol.">
        <title>The Global Catalogue of Microorganisms (GCM) 10K type strain sequencing project: providing services to taxonomists for standard genome sequencing and annotation.</title>
        <authorList>
            <consortium name="The Broad Institute Genomics Platform"/>
            <consortium name="The Broad Institute Genome Sequencing Center for Infectious Disease"/>
            <person name="Wu L."/>
            <person name="Ma J."/>
        </authorList>
    </citation>
    <scope>NUCLEOTIDE SEQUENCE [LARGE SCALE GENOMIC DNA]</scope>
    <source>
        <strain evidence="5">JCM 19134</strain>
    </source>
</reference>
<keyword evidence="2" id="KW-0732">Signal</keyword>
<dbReference type="InterPro" id="IPR015422">
    <property type="entry name" value="PyrdxlP-dep_Trfase_small"/>
</dbReference>
<gene>
    <name evidence="4" type="ORF">GCM10025791_37250</name>
</gene>
<organism evidence="4 5">
    <name type="scientific">Halioxenophilus aromaticivorans</name>
    <dbReference type="NCBI Taxonomy" id="1306992"/>
    <lineage>
        <taxon>Bacteria</taxon>
        <taxon>Pseudomonadati</taxon>
        <taxon>Pseudomonadota</taxon>
        <taxon>Gammaproteobacteria</taxon>
        <taxon>Alteromonadales</taxon>
        <taxon>Alteromonadaceae</taxon>
        <taxon>Halioxenophilus</taxon>
    </lineage>
</organism>
<evidence type="ECO:0000313" key="4">
    <source>
        <dbReference type="EMBL" id="GAA4952913.1"/>
    </source>
</evidence>
<dbReference type="InterPro" id="IPR015421">
    <property type="entry name" value="PyrdxlP-dep_Trfase_major"/>
</dbReference>
<accession>A0AAV3U6V7</accession>
<evidence type="ECO:0000256" key="2">
    <source>
        <dbReference type="SAM" id="SignalP"/>
    </source>
</evidence>
<evidence type="ECO:0000259" key="3">
    <source>
        <dbReference type="Pfam" id="PF00266"/>
    </source>
</evidence>
<sequence length="435" mass="47702">MPSFSRRSFLGTTLAAAAASSALPSTGAPLDCLQFNPAKSKIAPQSLAQDEAYWRYVGQFYETALGVINLEHGYWGKMAKPVEQHYQRLTHMVNQQLSLYARTQWNEDFNEVGAAVAEALAVKPSEIALTRNATESLHGIISQYKGLAKGDAVLYADIDYPAFQRAMQWLAETRGVEAIKLEIPAQATVSQLSQLYRQTLQNNPHIKLALLTHVSNQHGLLLPVKEIIEQAKRQGVDVICDCAQSWGLVDFTLPELKADWALFNLHKWIGSPVGVGALYMKEGTLDKVAPFPGESDPSNTDISSRVHMATSNFAAFLAVPAALEFHQNVGAQAKQERLRYLRKVWVDAIKDNPNIEILGAADSDTSTGMGGFRLAGKTSVADNEKLQATLHKQYNLFTVVRKDLASGANIRVTPQVFTPVEDVQALASALNDITK</sequence>
<comment type="caution">
    <text evidence="4">The sequence shown here is derived from an EMBL/GenBank/DDBJ whole genome shotgun (WGS) entry which is preliminary data.</text>
</comment>
<protein>
    <submittedName>
        <fullName evidence="4">Aminotransferase class V-fold PLP-dependent enzyme</fullName>
    </submittedName>
</protein>
<name>A0AAV3U6V7_9ALTE</name>
<keyword evidence="5" id="KW-1185">Reference proteome</keyword>
<evidence type="ECO:0000256" key="1">
    <source>
        <dbReference type="ARBA" id="ARBA00022898"/>
    </source>
</evidence>